<feature type="region of interest" description="Disordered" evidence="1">
    <location>
        <begin position="65"/>
        <end position="108"/>
    </location>
</feature>
<evidence type="ECO:0000313" key="3">
    <source>
        <dbReference type="EMBL" id="RDX97749.1"/>
    </source>
</evidence>
<evidence type="ECO:0000256" key="1">
    <source>
        <dbReference type="SAM" id="MobiDB-lite"/>
    </source>
</evidence>
<feature type="compositionally biased region" description="Basic and acidic residues" evidence="1">
    <location>
        <begin position="78"/>
        <end position="108"/>
    </location>
</feature>
<proteinExistence type="predicted"/>
<dbReference type="OrthoDB" id="1435337at2759"/>
<dbReference type="AlphaFoldDB" id="A0A371H4N5"/>
<evidence type="ECO:0000259" key="2">
    <source>
        <dbReference type="Pfam" id="PF24924"/>
    </source>
</evidence>
<gene>
    <name evidence="3" type="ORF">CR513_19460</name>
</gene>
<reference evidence="3" key="1">
    <citation type="submission" date="2018-05" db="EMBL/GenBank/DDBJ databases">
        <title>Draft genome of Mucuna pruriens seed.</title>
        <authorList>
            <person name="Nnadi N.E."/>
            <person name="Vos R."/>
            <person name="Hasami M.H."/>
            <person name="Devisetty U.K."/>
            <person name="Aguiy J.C."/>
        </authorList>
    </citation>
    <scope>NUCLEOTIDE SEQUENCE [LARGE SCALE GENOMIC DNA]</scope>
    <source>
        <strain evidence="3">JCA_2017</strain>
    </source>
</reference>
<organism evidence="3 4">
    <name type="scientific">Mucuna pruriens</name>
    <name type="common">Velvet bean</name>
    <name type="synonym">Dolichos pruriens</name>
    <dbReference type="NCBI Taxonomy" id="157652"/>
    <lineage>
        <taxon>Eukaryota</taxon>
        <taxon>Viridiplantae</taxon>
        <taxon>Streptophyta</taxon>
        <taxon>Embryophyta</taxon>
        <taxon>Tracheophyta</taxon>
        <taxon>Spermatophyta</taxon>
        <taxon>Magnoliopsida</taxon>
        <taxon>eudicotyledons</taxon>
        <taxon>Gunneridae</taxon>
        <taxon>Pentapetalae</taxon>
        <taxon>rosids</taxon>
        <taxon>fabids</taxon>
        <taxon>Fabales</taxon>
        <taxon>Fabaceae</taxon>
        <taxon>Papilionoideae</taxon>
        <taxon>50 kb inversion clade</taxon>
        <taxon>NPAAA clade</taxon>
        <taxon>indigoferoid/millettioid clade</taxon>
        <taxon>Phaseoleae</taxon>
        <taxon>Mucuna</taxon>
    </lineage>
</organism>
<dbReference type="EMBL" id="QJKJ01003580">
    <property type="protein sequence ID" value="RDX97749.1"/>
    <property type="molecule type" value="Genomic_DNA"/>
</dbReference>
<keyword evidence="4" id="KW-1185">Reference proteome</keyword>
<feature type="non-terminal residue" evidence="3">
    <location>
        <position position="1"/>
    </location>
</feature>
<dbReference type="Proteomes" id="UP000257109">
    <property type="component" value="Unassembled WGS sequence"/>
</dbReference>
<dbReference type="InterPro" id="IPR056647">
    <property type="entry name" value="DUF7745"/>
</dbReference>
<protein>
    <recommendedName>
        <fullName evidence="2">DUF7745 domain-containing protein</fullName>
    </recommendedName>
</protein>
<name>A0A371H4N5_MUCPR</name>
<accession>A0A371H4N5</accession>
<evidence type="ECO:0000313" key="4">
    <source>
        <dbReference type="Proteomes" id="UP000257109"/>
    </source>
</evidence>
<comment type="caution">
    <text evidence="3">The sequence shown here is derived from an EMBL/GenBank/DDBJ whole genome shotgun (WGS) entry which is preliminary data.</text>
</comment>
<dbReference type="Pfam" id="PF24924">
    <property type="entry name" value="DUF7745"/>
    <property type="match status" value="1"/>
</dbReference>
<sequence>MALPPFDEAITPFILHNLGVQNGEFLKKIRQSWKSVIRKGLEWGPRSYKASPSYKAWLKDRLEESDPSHAKPYGSSKWKPESSLEQPGREDANKRACREKESWSRAIA</sequence>
<feature type="domain" description="DUF7745" evidence="2">
    <location>
        <begin position="4"/>
        <end position="62"/>
    </location>
</feature>